<feature type="transmembrane region" description="Helical" evidence="6">
    <location>
        <begin position="186"/>
        <end position="207"/>
    </location>
</feature>
<feature type="domain" description="EamA" evidence="7">
    <location>
        <begin position="159"/>
        <end position="294"/>
    </location>
</feature>
<organism evidence="8 9">
    <name type="scientific">Oceanibaculum pacificum</name>
    <dbReference type="NCBI Taxonomy" id="580166"/>
    <lineage>
        <taxon>Bacteria</taxon>
        <taxon>Pseudomonadati</taxon>
        <taxon>Pseudomonadota</taxon>
        <taxon>Alphaproteobacteria</taxon>
        <taxon>Rhodospirillales</taxon>
        <taxon>Oceanibaculaceae</taxon>
        <taxon>Oceanibaculum</taxon>
    </lineage>
</organism>
<accession>A0A154W821</accession>
<protein>
    <recommendedName>
        <fullName evidence="7">EamA domain-containing protein</fullName>
    </recommendedName>
</protein>
<feature type="transmembrane region" description="Helical" evidence="6">
    <location>
        <begin position="101"/>
        <end position="120"/>
    </location>
</feature>
<feature type="transmembrane region" description="Helical" evidence="6">
    <location>
        <begin position="252"/>
        <end position="271"/>
    </location>
</feature>
<dbReference type="InterPro" id="IPR037185">
    <property type="entry name" value="EmrE-like"/>
</dbReference>
<keyword evidence="4 6" id="KW-1133">Transmembrane helix</keyword>
<comment type="caution">
    <text evidence="8">The sequence shown here is derived from an EMBL/GenBank/DDBJ whole genome shotgun (WGS) entry which is preliminary data.</text>
</comment>
<gene>
    <name evidence="8" type="ORF">AUP43_07000</name>
</gene>
<feature type="transmembrane region" description="Helical" evidence="6">
    <location>
        <begin position="34"/>
        <end position="53"/>
    </location>
</feature>
<evidence type="ECO:0000256" key="1">
    <source>
        <dbReference type="ARBA" id="ARBA00004141"/>
    </source>
</evidence>
<proteinExistence type="inferred from homology"/>
<dbReference type="Pfam" id="PF00892">
    <property type="entry name" value="EamA"/>
    <property type="match status" value="2"/>
</dbReference>
<evidence type="ECO:0000256" key="3">
    <source>
        <dbReference type="ARBA" id="ARBA00022692"/>
    </source>
</evidence>
<evidence type="ECO:0000256" key="2">
    <source>
        <dbReference type="ARBA" id="ARBA00007362"/>
    </source>
</evidence>
<dbReference type="InterPro" id="IPR050638">
    <property type="entry name" value="AA-Vitamin_Transporters"/>
</dbReference>
<sequence length="298" mass="32270">MNRSAELKLAYALLAIAPALFASNMLTARLVHDIVPPVGLAFWRWAVTLLLLLPIVGRDLWRERRQALAEWRDLLVLGAFGMGVCGAVMYIGAATTSASNIGLIYSASPILIVLITGVFYGERLTPRQGCGIALSLAGVLAIIVKGDPAVLLSFGFNQGDLWVLCSTIAWALYAVLLKYRPSKLAMMTRFGAVIIGGLIVLLPFYLWETASGRPVQPNRETVLAILFLACVASFAAYQVYAKIQTVLGAGRTGLLMYLVPLYTSGLGYVLLDEPIRLYHLLGAALVLPGIYLATVTRR</sequence>
<dbReference type="EMBL" id="LPXN01000096">
    <property type="protein sequence ID" value="KZD09688.1"/>
    <property type="molecule type" value="Genomic_DNA"/>
</dbReference>
<dbReference type="AlphaFoldDB" id="A0A154W821"/>
<feature type="transmembrane region" description="Helical" evidence="6">
    <location>
        <begin position="132"/>
        <end position="155"/>
    </location>
</feature>
<feature type="transmembrane region" description="Helical" evidence="6">
    <location>
        <begin position="222"/>
        <end position="240"/>
    </location>
</feature>
<evidence type="ECO:0000313" key="9">
    <source>
        <dbReference type="Proteomes" id="UP000076400"/>
    </source>
</evidence>
<keyword evidence="5 6" id="KW-0472">Membrane</keyword>
<evidence type="ECO:0000256" key="4">
    <source>
        <dbReference type="ARBA" id="ARBA00022989"/>
    </source>
</evidence>
<evidence type="ECO:0000313" key="8">
    <source>
        <dbReference type="EMBL" id="KZD09688.1"/>
    </source>
</evidence>
<dbReference type="STRING" id="580166.AUP43_07000"/>
<reference evidence="8 9" key="1">
    <citation type="submission" date="2015-12" db="EMBL/GenBank/DDBJ databases">
        <title>Genome sequence of Oceanibaculum pacificum MCCC 1A02656.</title>
        <authorList>
            <person name="Lu L."/>
            <person name="Lai Q."/>
            <person name="Shao Z."/>
            <person name="Qian P."/>
        </authorList>
    </citation>
    <scope>NUCLEOTIDE SEQUENCE [LARGE SCALE GENOMIC DNA]</scope>
    <source>
        <strain evidence="8 9">MCCC 1A02656</strain>
    </source>
</reference>
<dbReference type="PANTHER" id="PTHR32322:SF2">
    <property type="entry name" value="EAMA DOMAIN-CONTAINING PROTEIN"/>
    <property type="match status" value="1"/>
</dbReference>
<evidence type="ECO:0000256" key="5">
    <source>
        <dbReference type="ARBA" id="ARBA00023136"/>
    </source>
</evidence>
<dbReference type="InterPro" id="IPR000620">
    <property type="entry name" value="EamA_dom"/>
</dbReference>
<name>A0A154W821_9PROT</name>
<keyword evidence="3 6" id="KW-0812">Transmembrane</keyword>
<dbReference type="Proteomes" id="UP000076400">
    <property type="component" value="Unassembled WGS sequence"/>
</dbReference>
<dbReference type="SUPFAM" id="SSF103481">
    <property type="entry name" value="Multidrug resistance efflux transporter EmrE"/>
    <property type="match status" value="2"/>
</dbReference>
<dbReference type="PANTHER" id="PTHR32322">
    <property type="entry name" value="INNER MEMBRANE TRANSPORTER"/>
    <property type="match status" value="1"/>
</dbReference>
<dbReference type="RefSeq" id="WP_067554686.1">
    <property type="nucleotide sequence ID" value="NZ_LPXN01000096.1"/>
</dbReference>
<feature type="transmembrane region" description="Helical" evidence="6">
    <location>
        <begin position="9"/>
        <end position="28"/>
    </location>
</feature>
<feature type="transmembrane region" description="Helical" evidence="6">
    <location>
        <begin position="74"/>
        <end position="95"/>
    </location>
</feature>
<feature type="transmembrane region" description="Helical" evidence="6">
    <location>
        <begin position="277"/>
        <end position="295"/>
    </location>
</feature>
<evidence type="ECO:0000256" key="6">
    <source>
        <dbReference type="SAM" id="Phobius"/>
    </source>
</evidence>
<comment type="similarity">
    <text evidence="2">Belongs to the EamA transporter family.</text>
</comment>
<comment type="subcellular location">
    <subcellularLocation>
        <location evidence="1">Membrane</location>
        <topology evidence="1">Multi-pass membrane protein</topology>
    </subcellularLocation>
</comment>
<feature type="domain" description="EamA" evidence="7">
    <location>
        <begin position="10"/>
        <end position="143"/>
    </location>
</feature>
<keyword evidence="9" id="KW-1185">Reference proteome</keyword>
<dbReference type="OrthoDB" id="9806889at2"/>
<feature type="transmembrane region" description="Helical" evidence="6">
    <location>
        <begin position="161"/>
        <end position="179"/>
    </location>
</feature>
<evidence type="ECO:0000259" key="7">
    <source>
        <dbReference type="Pfam" id="PF00892"/>
    </source>
</evidence>
<dbReference type="GO" id="GO:0016020">
    <property type="term" value="C:membrane"/>
    <property type="evidence" value="ECO:0007669"/>
    <property type="project" value="UniProtKB-SubCell"/>
</dbReference>